<dbReference type="Gene3D" id="3.40.50.1820">
    <property type="entry name" value="alpha/beta hydrolase"/>
    <property type="match status" value="1"/>
</dbReference>
<comment type="similarity">
    <text evidence="1">Belongs to the thioesterase family.</text>
</comment>
<accession>A0A1J4Q7Y7</accession>
<organism evidence="3 4">
    <name type="scientific">Streptomyces malaysiense</name>
    <dbReference type="NCBI Taxonomy" id="1428626"/>
    <lineage>
        <taxon>Bacteria</taxon>
        <taxon>Bacillati</taxon>
        <taxon>Actinomycetota</taxon>
        <taxon>Actinomycetes</taxon>
        <taxon>Kitasatosporales</taxon>
        <taxon>Streptomycetaceae</taxon>
        <taxon>Streptomyces</taxon>
    </lineage>
</organism>
<dbReference type="InterPro" id="IPR012223">
    <property type="entry name" value="TEII"/>
</dbReference>
<dbReference type="Pfam" id="PF00975">
    <property type="entry name" value="Thioesterase"/>
    <property type="match status" value="1"/>
</dbReference>
<dbReference type="GO" id="GO:0008610">
    <property type="term" value="P:lipid biosynthetic process"/>
    <property type="evidence" value="ECO:0007669"/>
    <property type="project" value="TreeGrafter"/>
</dbReference>
<dbReference type="PANTHER" id="PTHR11487">
    <property type="entry name" value="THIOESTERASE"/>
    <property type="match status" value="1"/>
</dbReference>
<keyword evidence="4" id="KW-1185">Reference proteome</keyword>
<sequence>MGTEPGRPVIALVPPSCCGAGYFRRLRRALPAGIDVRALELPGHGRRYAQDFATDARAVVADALAQLGGRVDVVYGESLGAYVGLALVAALGEGRGPRLVVASNVPPAGRRVVADEDVATPRAAVATLTAMGGVIPDEVLGDPELLVGAYPMIRADLLLSRSFVETAGATTVPGDLTVVAGTDDRSLSGLSGWARHTTGHCAFELLPGGHLLSEGNPSGVANVLLSVLSGR</sequence>
<dbReference type="InterPro" id="IPR029058">
    <property type="entry name" value="AB_hydrolase_fold"/>
</dbReference>
<dbReference type="EMBL" id="LBDA02000013">
    <property type="protein sequence ID" value="OIK28192.1"/>
    <property type="molecule type" value="Genomic_DNA"/>
</dbReference>
<proteinExistence type="inferred from homology"/>
<name>A0A1J4Q7Y7_9ACTN</name>
<dbReference type="Proteomes" id="UP000034838">
    <property type="component" value="Unassembled WGS sequence"/>
</dbReference>
<evidence type="ECO:0000313" key="3">
    <source>
        <dbReference type="EMBL" id="OIK28192.1"/>
    </source>
</evidence>
<reference evidence="3" key="1">
    <citation type="submission" date="2016-10" db="EMBL/GenBank/DDBJ databases">
        <title>Genome sequence of Streptomyces malaysiense MUSC 136.</title>
        <authorList>
            <person name="Lee L.-H."/>
            <person name="Ser H.-L."/>
        </authorList>
    </citation>
    <scope>NUCLEOTIDE SEQUENCE [LARGE SCALE GENOMIC DNA]</scope>
    <source>
        <strain evidence="3">MUSC 136</strain>
    </source>
</reference>
<evidence type="ECO:0000313" key="4">
    <source>
        <dbReference type="Proteomes" id="UP000034838"/>
    </source>
</evidence>
<dbReference type="InterPro" id="IPR001031">
    <property type="entry name" value="Thioesterase"/>
</dbReference>
<dbReference type="PANTHER" id="PTHR11487:SF0">
    <property type="entry name" value="S-ACYL FATTY ACID SYNTHASE THIOESTERASE, MEDIUM CHAIN"/>
    <property type="match status" value="1"/>
</dbReference>
<dbReference type="RefSeq" id="WP_046427572.1">
    <property type="nucleotide sequence ID" value="NZ_LBDA02000013.1"/>
</dbReference>
<protein>
    <recommendedName>
        <fullName evidence="2">Thioesterase domain-containing protein</fullName>
    </recommendedName>
</protein>
<evidence type="ECO:0000256" key="1">
    <source>
        <dbReference type="ARBA" id="ARBA00007169"/>
    </source>
</evidence>
<feature type="domain" description="Thioesterase" evidence="2">
    <location>
        <begin position="10"/>
        <end position="211"/>
    </location>
</feature>
<dbReference type="AlphaFoldDB" id="A0A1J4Q7Y7"/>
<dbReference type="SUPFAM" id="SSF53474">
    <property type="entry name" value="alpha/beta-Hydrolases"/>
    <property type="match status" value="1"/>
</dbReference>
<dbReference type="OrthoDB" id="4156341at2"/>
<evidence type="ECO:0000259" key="2">
    <source>
        <dbReference type="Pfam" id="PF00975"/>
    </source>
</evidence>
<comment type="caution">
    <text evidence="3">The sequence shown here is derived from an EMBL/GenBank/DDBJ whole genome shotgun (WGS) entry which is preliminary data.</text>
</comment>
<gene>
    <name evidence="3" type="ORF">VT52_007500</name>
</gene>